<dbReference type="InterPro" id="IPR052623">
    <property type="entry name" value="DAAF5"/>
</dbReference>
<keyword evidence="5" id="KW-1185">Reference proteome</keyword>
<dbReference type="Proteomes" id="UP000019335">
    <property type="component" value="Unassembled WGS sequence"/>
</dbReference>
<dbReference type="Pfam" id="PF25757">
    <property type="entry name" value="TPR_DNAAF5"/>
    <property type="match status" value="1"/>
</dbReference>
<dbReference type="InterPro" id="IPR021133">
    <property type="entry name" value="HEAT_type_2"/>
</dbReference>
<dbReference type="Pfam" id="PF24573">
    <property type="entry name" value="HEAT_DAAF5"/>
    <property type="match status" value="1"/>
</dbReference>
<protein>
    <submittedName>
        <fullName evidence="4">Heat repeat containing 2</fullName>
    </submittedName>
</protein>
<feature type="domain" description="Dynein axonemal assembly factor 5 TPR repeats" evidence="3">
    <location>
        <begin position="22"/>
        <end position="276"/>
    </location>
</feature>
<evidence type="ECO:0000256" key="1">
    <source>
        <dbReference type="PROSITE-ProRule" id="PRU00103"/>
    </source>
</evidence>
<dbReference type="InterPro" id="IPR057978">
    <property type="entry name" value="TPR_DAAF5"/>
</dbReference>
<dbReference type="PANTHER" id="PTHR16216:SF2">
    <property type="entry name" value="DYNEIN AXONEMAL ASSEMBLY FACTOR 5"/>
    <property type="match status" value="1"/>
</dbReference>
<dbReference type="InterPro" id="IPR011989">
    <property type="entry name" value="ARM-like"/>
</dbReference>
<reference evidence="4 5" key="1">
    <citation type="journal article" date="2014" name="Mol. Plant">
        <title>Chromosome Scale Genome Assembly and Transcriptome Profiling of Nannochloropsis gaditana in Nitrogen Depletion.</title>
        <authorList>
            <person name="Corteggiani Carpinelli E."/>
            <person name="Telatin A."/>
            <person name="Vitulo N."/>
            <person name="Forcato C."/>
            <person name="D'Angelo M."/>
            <person name="Schiavon R."/>
            <person name="Vezzi A."/>
            <person name="Giacometti G.M."/>
            <person name="Morosinotto T."/>
            <person name="Valle G."/>
        </authorList>
    </citation>
    <scope>NUCLEOTIDE SEQUENCE [LARGE SCALE GENOMIC DNA]</scope>
    <source>
        <strain evidence="4 5">B-31</strain>
    </source>
</reference>
<organism evidence="4 5">
    <name type="scientific">Nannochloropsis gaditana</name>
    <dbReference type="NCBI Taxonomy" id="72520"/>
    <lineage>
        <taxon>Eukaryota</taxon>
        <taxon>Sar</taxon>
        <taxon>Stramenopiles</taxon>
        <taxon>Ochrophyta</taxon>
        <taxon>Eustigmatophyceae</taxon>
        <taxon>Eustigmatales</taxon>
        <taxon>Monodopsidaceae</taxon>
        <taxon>Nannochloropsis</taxon>
    </lineage>
</organism>
<dbReference type="PROSITE" id="PS50077">
    <property type="entry name" value="HEAT_REPEAT"/>
    <property type="match status" value="1"/>
</dbReference>
<dbReference type="InterPro" id="IPR016024">
    <property type="entry name" value="ARM-type_fold"/>
</dbReference>
<dbReference type="EMBL" id="AZIL01002442">
    <property type="protein sequence ID" value="EWM21653.1"/>
    <property type="molecule type" value="Genomic_DNA"/>
</dbReference>
<evidence type="ECO:0000259" key="2">
    <source>
        <dbReference type="Pfam" id="PF24573"/>
    </source>
</evidence>
<feature type="repeat" description="HEAT" evidence="1">
    <location>
        <begin position="824"/>
        <end position="859"/>
    </location>
</feature>
<evidence type="ECO:0000259" key="3">
    <source>
        <dbReference type="Pfam" id="PF25757"/>
    </source>
</evidence>
<dbReference type="AlphaFoldDB" id="W7TDN1"/>
<evidence type="ECO:0000313" key="4">
    <source>
        <dbReference type="EMBL" id="EWM21653.1"/>
    </source>
</evidence>
<dbReference type="PANTHER" id="PTHR16216">
    <property type="entry name" value="DYNEIN ASSEMBLY FACTOR 5, AXONEMAL"/>
    <property type="match status" value="1"/>
</dbReference>
<comment type="caution">
    <text evidence="4">The sequence shown here is derived from an EMBL/GenBank/DDBJ whole genome shotgun (WGS) entry which is preliminary data.</text>
</comment>
<dbReference type="InterPro" id="IPR056497">
    <property type="entry name" value="HEAT_DAAF5"/>
</dbReference>
<dbReference type="SUPFAM" id="SSF48371">
    <property type="entry name" value="ARM repeat"/>
    <property type="match status" value="1"/>
</dbReference>
<evidence type="ECO:0000313" key="5">
    <source>
        <dbReference type="Proteomes" id="UP000019335"/>
    </source>
</evidence>
<proteinExistence type="predicted"/>
<dbReference type="Gene3D" id="1.25.10.10">
    <property type="entry name" value="Leucine-rich Repeat Variant"/>
    <property type="match status" value="3"/>
</dbReference>
<name>W7TDN1_9STRA</name>
<dbReference type="OrthoDB" id="413572at2759"/>
<sequence>MLRYNEEQGEFESVLRRNVQSLEDPDRMIRRRVLDNIRSVLLEDEKGSRPPLSHSPKKVVIHFEQQVQQPILKIVEYDPAEKCRESALDILHAVVLLAQPMEHSVLSTVTLAFLPLAQRRIDATPFPEGSEENRLRILQIVRALMRTQVGWSAILESKSALYPGLMAVLARELADSYPDIKCEVCYCIGLAAQFSQKELRLNQGRLLSPLLGNLGHQRSKVRQASLQALGELLSMGHDAMAHLLIENVLPQFEKLIFDRTSIIRGELLGLISSWLRQGVEPKNDGEGERSAFLSNQFHFEQCETELFFVLLMGLSDDDPDVKNMCRHTIDLVARDWLRRQVVKRAVHTDRTPLEDGEYISDLQSMEICPANAMVRGLLRSLMPKVLGNSGHWTLRMRHRSVLLLADVIRHAQSAVIPFLPSIIQRLASALIDEEAEIEAAIAECARSLGENVAASVVVHKTLPIMQGATGFEIDHRFAGLRLLHFILIGIAASRRGVGAECSRACAEEQVELSSEDVESVFLCVYNEDFYSGEWIKRAVVASQSAKIISSMVKIAPNACASINCQSCLMLAILHVLAFSSESDRLVHEHHGQIVAYLASKSSEAGSDDGSEDKESVWLDHFESLLGKVTADAVNWEKDSIGRFLFDALVRECPHGTALHWECVISIITPHLTGTGSKLDETKLAQLKLAHLFMLEVVIENSLPIALKIKGDHVAERRLHDFYKNVLLPSIKWHAGRTAATVRKVALACQYRLLQNKTTTKRMRSACILDIALQSMRLLQTNLEDYDATSRQLAASCLDKILGICGTIDGVFHSSSSVSSTLRHLLPDLMKCLDDTSADVRQTTFRVLETLFSLPGISSVFPSAVLKDTVELLLVHLDEQECAYGLINIILNRISKLDFEIEKILIEHGVGLQPINT</sequence>
<feature type="domain" description="Dynein axonemal assembly factor 5 HEAT-repeat" evidence="2">
    <location>
        <begin position="374"/>
        <end position="466"/>
    </location>
</feature>
<accession>W7TDN1</accession>
<gene>
    <name evidence="4" type="ORF">Naga_100012g78</name>
</gene>